<dbReference type="InterPro" id="IPR043129">
    <property type="entry name" value="ATPase_NBD"/>
</dbReference>
<evidence type="ECO:0000256" key="3">
    <source>
        <dbReference type="ARBA" id="ARBA00023152"/>
    </source>
</evidence>
<dbReference type="Gene3D" id="3.40.367.20">
    <property type="match status" value="1"/>
</dbReference>
<dbReference type="PRINTS" id="PR00475">
    <property type="entry name" value="HEXOKINASE"/>
</dbReference>
<evidence type="ECO:0000256" key="2">
    <source>
        <dbReference type="ARBA" id="ARBA00005028"/>
    </source>
</evidence>
<dbReference type="GO" id="GO:0006096">
    <property type="term" value="P:glycolytic process"/>
    <property type="evidence" value="ECO:0007669"/>
    <property type="project" value="UniProtKB-KW"/>
</dbReference>
<dbReference type="GO" id="GO:0008865">
    <property type="term" value="F:fructokinase activity"/>
    <property type="evidence" value="ECO:0007669"/>
    <property type="project" value="TreeGrafter"/>
</dbReference>
<evidence type="ECO:0000313" key="9">
    <source>
        <dbReference type="Proteomes" id="UP000078046"/>
    </source>
</evidence>
<comment type="caution">
    <text evidence="8">The sequence shown here is derived from an EMBL/GenBank/DDBJ whole genome shotgun (WGS) entry which is preliminary data.</text>
</comment>
<dbReference type="GO" id="GO:0006006">
    <property type="term" value="P:glucose metabolic process"/>
    <property type="evidence" value="ECO:0007669"/>
    <property type="project" value="TreeGrafter"/>
</dbReference>
<dbReference type="AlphaFoldDB" id="A0A177AS19"/>
<comment type="similarity">
    <text evidence="5">Belongs to the hexokinase family.</text>
</comment>
<evidence type="ECO:0000313" key="8">
    <source>
        <dbReference type="EMBL" id="OAF64034.1"/>
    </source>
</evidence>
<comment type="pathway">
    <text evidence="1">Carbohydrate degradation; glycolysis; D-glyceraldehyde 3-phosphate and glycerone phosphate from D-glucose: step 1/4.</text>
</comment>
<comment type="pathway">
    <text evidence="2">Carbohydrate metabolism; hexose metabolism.</text>
</comment>
<dbReference type="PANTHER" id="PTHR19443:SF16">
    <property type="entry name" value="HEXOKINASE TYPE 1-RELATED"/>
    <property type="match status" value="1"/>
</dbReference>
<reference evidence="8 9" key="1">
    <citation type="submission" date="2016-04" db="EMBL/GenBank/DDBJ databases">
        <title>The genome of Intoshia linei affirms orthonectids as highly simplified spiralians.</title>
        <authorList>
            <person name="Mikhailov K.V."/>
            <person name="Slusarev G.S."/>
            <person name="Nikitin M.A."/>
            <person name="Logacheva M.D."/>
            <person name="Penin A."/>
            <person name="Aleoshin V."/>
            <person name="Panchin Y.V."/>
        </authorList>
    </citation>
    <scope>NUCLEOTIDE SEQUENCE [LARGE SCALE GENOMIC DNA]</scope>
    <source>
        <strain evidence="8">Intl2013</strain>
        <tissue evidence="8">Whole animal</tissue>
    </source>
</reference>
<organism evidence="8 9">
    <name type="scientific">Intoshia linei</name>
    <dbReference type="NCBI Taxonomy" id="1819745"/>
    <lineage>
        <taxon>Eukaryota</taxon>
        <taxon>Metazoa</taxon>
        <taxon>Spiralia</taxon>
        <taxon>Lophotrochozoa</taxon>
        <taxon>Mesozoa</taxon>
        <taxon>Orthonectida</taxon>
        <taxon>Rhopaluridae</taxon>
        <taxon>Intoshia</taxon>
    </lineage>
</organism>
<accession>A0A177AS19</accession>
<dbReference type="GO" id="GO:0005829">
    <property type="term" value="C:cytosol"/>
    <property type="evidence" value="ECO:0007669"/>
    <property type="project" value="TreeGrafter"/>
</dbReference>
<dbReference type="PROSITE" id="PS51748">
    <property type="entry name" value="HEXOKINASE_2"/>
    <property type="match status" value="1"/>
</dbReference>
<keyword evidence="6" id="KW-1133">Transmembrane helix</keyword>
<feature type="transmembrane region" description="Helical" evidence="6">
    <location>
        <begin position="12"/>
        <end position="29"/>
    </location>
</feature>
<keyword evidence="3 5" id="KW-0324">Glycolysis</keyword>
<keyword evidence="5" id="KW-0808">Transferase</keyword>
<name>A0A177AS19_9BILA</name>
<dbReference type="Proteomes" id="UP000078046">
    <property type="component" value="Unassembled WGS sequence"/>
</dbReference>
<feature type="domain" description="Hexokinase C-terminal" evidence="7">
    <location>
        <begin position="19"/>
        <end position="220"/>
    </location>
</feature>
<dbReference type="Pfam" id="PF03727">
    <property type="entry name" value="Hexokinase_2"/>
    <property type="match status" value="1"/>
</dbReference>
<evidence type="ECO:0000256" key="4">
    <source>
        <dbReference type="ARBA" id="ARBA00044613"/>
    </source>
</evidence>
<dbReference type="PANTHER" id="PTHR19443">
    <property type="entry name" value="HEXOKINASE"/>
    <property type="match status" value="1"/>
</dbReference>
<sequence>YDKNNNNLLKKVFLYTLFTVIVNSEWGAFGDNGVLEFISTEFDKVIDENSLNPLKQKYEKMISGLYLGELLRLILVKLINNKLILKGKLSVIMATFGNIETITLSIISLGKIDSVMKVFQDLGYNECDISNEDVNIITKICDVICKRAAYLTGTGIATIINKIDCDEMTVGITGSLYRYHPFFKKYLIEGINLIKKPNKKFYLHLTCDGSGIGAAIVAALGSKNTIEC</sequence>
<proteinExistence type="inferred from homology"/>
<comment type="catalytic activity">
    <reaction evidence="4">
        <text>a D-hexose + ATP = a D-hexose 6-phosphate + ADP + H(+)</text>
        <dbReference type="Rhea" id="RHEA:22740"/>
        <dbReference type="ChEBI" id="CHEBI:4194"/>
        <dbReference type="ChEBI" id="CHEBI:15378"/>
        <dbReference type="ChEBI" id="CHEBI:30616"/>
        <dbReference type="ChEBI" id="CHEBI:229467"/>
        <dbReference type="ChEBI" id="CHEBI:456216"/>
        <dbReference type="EC" id="2.7.1.1"/>
    </reaction>
    <physiologicalReaction direction="left-to-right" evidence="4">
        <dbReference type="Rhea" id="RHEA:22741"/>
    </physiologicalReaction>
</comment>
<dbReference type="InterPro" id="IPR001312">
    <property type="entry name" value="Hexokinase"/>
</dbReference>
<dbReference type="OrthoDB" id="419537at2759"/>
<evidence type="ECO:0000256" key="5">
    <source>
        <dbReference type="RuleBase" id="RU362007"/>
    </source>
</evidence>
<protein>
    <recommendedName>
        <fullName evidence="5">Phosphotransferase</fullName>
        <ecNumber evidence="5">2.7.1.-</ecNumber>
    </recommendedName>
</protein>
<evidence type="ECO:0000256" key="1">
    <source>
        <dbReference type="ARBA" id="ARBA00004888"/>
    </source>
</evidence>
<dbReference type="GO" id="GO:0005524">
    <property type="term" value="F:ATP binding"/>
    <property type="evidence" value="ECO:0007669"/>
    <property type="project" value="UniProtKB-UniRule"/>
</dbReference>
<dbReference type="GO" id="GO:0005739">
    <property type="term" value="C:mitochondrion"/>
    <property type="evidence" value="ECO:0007669"/>
    <property type="project" value="TreeGrafter"/>
</dbReference>
<keyword evidence="5" id="KW-0547">Nucleotide-binding</keyword>
<keyword evidence="9" id="KW-1185">Reference proteome</keyword>
<dbReference type="GO" id="GO:0001678">
    <property type="term" value="P:intracellular glucose homeostasis"/>
    <property type="evidence" value="ECO:0007669"/>
    <property type="project" value="InterPro"/>
</dbReference>
<feature type="non-terminal residue" evidence="8">
    <location>
        <position position="1"/>
    </location>
</feature>
<keyword evidence="5" id="KW-0067">ATP-binding</keyword>
<dbReference type="GO" id="GO:0005536">
    <property type="term" value="F:D-glucose binding"/>
    <property type="evidence" value="ECO:0007669"/>
    <property type="project" value="InterPro"/>
</dbReference>
<gene>
    <name evidence="8" type="ORF">A3Q56_08263</name>
</gene>
<dbReference type="SUPFAM" id="SSF53067">
    <property type="entry name" value="Actin-like ATPase domain"/>
    <property type="match status" value="1"/>
</dbReference>
<evidence type="ECO:0000259" key="7">
    <source>
        <dbReference type="Pfam" id="PF03727"/>
    </source>
</evidence>
<dbReference type="GO" id="GO:0004340">
    <property type="term" value="F:glucokinase activity"/>
    <property type="evidence" value="ECO:0007669"/>
    <property type="project" value="TreeGrafter"/>
</dbReference>
<keyword evidence="6" id="KW-0472">Membrane</keyword>
<keyword evidence="6" id="KW-0812">Transmembrane</keyword>
<dbReference type="FunFam" id="3.40.367.20:FF:000020">
    <property type="entry name" value="Hexokinase-1"/>
    <property type="match status" value="1"/>
</dbReference>
<evidence type="ECO:0000256" key="6">
    <source>
        <dbReference type="SAM" id="Phobius"/>
    </source>
</evidence>
<dbReference type="EC" id="2.7.1.-" evidence="5"/>
<dbReference type="InterPro" id="IPR022673">
    <property type="entry name" value="Hexokinase_C"/>
</dbReference>
<dbReference type="EMBL" id="LWCA01002200">
    <property type="protein sequence ID" value="OAF64034.1"/>
    <property type="molecule type" value="Genomic_DNA"/>
</dbReference>
<keyword evidence="5" id="KW-0418">Kinase</keyword>